<proteinExistence type="predicted"/>
<feature type="coiled-coil region" evidence="1">
    <location>
        <begin position="94"/>
        <end position="121"/>
    </location>
</feature>
<protein>
    <submittedName>
        <fullName evidence="2">Uncharacterized protein</fullName>
    </submittedName>
</protein>
<gene>
    <name evidence="2" type="ORF">PBIL07802_LOCUS12094</name>
</gene>
<accession>A0A7S3D8Y5</accession>
<feature type="coiled-coil region" evidence="1">
    <location>
        <begin position="34"/>
        <end position="61"/>
    </location>
</feature>
<feature type="coiled-coil region" evidence="1">
    <location>
        <begin position="147"/>
        <end position="188"/>
    </location>
</feature>
<evidence type="ECO:0000256" key="1">
    <source>
        <dbReference type="SAM" id="Coils"/>
    </source>
</evidence>
<dbReference type="EMBL" id="HBIB01018629">
    <property type="protein sequence ID" value="CAE0249894.1"/>
    <property type="molecule type" value="Transcribed_RNA"/>
</dbReference>
<keyword evidence="1" id="KW-0175">Coiled coil</keyword>
<sequence>MPPFLFPQIYISHQECAESSTSIEGQLAEKVLLLDRANEQVDELAKVVADLRERTLALEKENIEKDHKIFKQEVEAQEECNSYQRKLGLKDSAIKSKEAELKEMSKTVEEAEKKLAKTVEESGKKLAAMEEKLKAADAGKGSCKSEVASAKSELEECKKSNEELKKSAAEANSKKKKAVAEIVKLKEEYKKRLAAAGQALGVPTVVDDVEDAPPKGGKKPAAKA</sequence>
<dbReference type="AlphaFoldDB" id="A0A7S3D8Y5"/>
<organism evidence="2">
    <name type="scientific">Palpitomonas bilix</name>
    <dbReference type="NCBI Taxonomy" id="652834"/>
    <lineage>
        <taxon>Eukaryota</taxon>
        <taxon>Eukaryota incertae sedis</taxon>
    </lineage>
</organism>
<reference evidence="2" key="1">
    <citation type="submission" date="2021-01" db="EMBL/GenBank/DDBJ databases">
        <authorList>
            <person name="Corre E."/>
            <person name="Pelletier E."/>
            <person name="Niang G."/>
            <person name="Scheremetjew M."/>
            <person name="Finn R."/>
            <person name="Kale V."/>
            <person name="Holt S."/>
            <person name="Cochrane G."/>
            <person name="Meng A."/>
            <person name="Brown T."/>
            <person name="Cohen L."/>
        </authorList>
    </citation>
    <scope>NUCLEOTIDE SEQUENCE</scope>
    <source>
        <strain evidence="2">NIES-2562</strain>
    </source>
</reference>
<name>A0A7S3D8Y5_9EUKA</name>
<evidence type="ECO:0000313" key="2">
    <source>
        <dbReference type="EMBL" id="CAE0249894.1"/>
    </source>
</evidence>